<dbReference type="STRING" id="999422.HMPREF9944_01748"/>
<comment type="similarity">
    <text evidence="1">In the N-terminal section; belongs to the CRISPR-associated nuclease Cas3-HD family.</text>
</comment>
<dbReference type="InterPro" id="IPR027417">
    <property type="entry name" value="P-loop_NTPase"/>
</dbReference>
<dbReference type="InterPro" id="IPR006474">
    <property type="entry name" value="Helicase_Cas3_CRISPR-ass_core"/>
</dbReference>
<dbReference type="Pfam" id="PF22590">
    <property type="entry name" value="Cas3-like_C_2"/>
    <property type="match status" value="1"/>
</dbReference>
<evidence type="ECO:0000256" key="7">
    <source>
        <dbReference type="ARBA" id="ARBA00022806"/>
    </source>
</evidence>
<dbReference type="GO" id="GO:0051607">
    <property type="term" value="P:defense response to virus"/>
    <property type="evidence" value="ECO:0007669"/>
    <property type="project" value="UniProtKB-KW"/>
</dbReference>
<dbReference type="PROSITE" id="PS51643">
    <property type="entry name" value="HD_CAS3"/>
    <property type="match status" value="1"/>
</dbReference>
<dbReference type="Pfam" id="PF00270">
    <property type="entry name" value="DEAD"/>
    <property type="match status" value="1"/>
</dbReference>
<dbReference type="Gene3D" id="1.10.3210.30">
    <property type="match status" value="1"/>
</dbReference>
<keyword evidence="6" id="KW-0378">Hydrolase</keyword>
<keyword evidence="7" id="KW-0347">Helicase</keyword>
<keyword evidence="9" id="KW-0051">Antiviral defense</keyword>
<dbReference type="InterPro" id="IPR006483">
    <property type="entry name" value="CRISPR-assoc_Cas3_HD"/>
</dbReference>
<name>H1HNK4_9BACT</name>
<dbReference type="PATRIC" id="fig|999422.3.peg.1840"/>
<evidence type="ECO:0000256" key="1">
    <source>
        <dbReference type="ARBA" id="ARBA00006847"/>
    </source>
</evidence>
<keyword evidence="4" id="KW-0479">Metal-binding</keyword>
<dbReference type="GO" id="GO:0004386">
    <property type="term" value="F:helicase activity"/>
    <property type="evidence" value="ECO:0007669"/>
    <property type="project" value="UniProtKB-KW"/>
</dbReference>
<dbReference type="CDD" id="cd09641">
    <property type="entry name" value="Cas3''_I"/>
    <property type="match status" value="1"/>
</dbReference>
<evidence type="ECO:0000256" key="4">
    <source>
        <dbReference type="ARBA" id="ARBA00022723"/>
    </source>
</evidence>
<evidence type="ECO:0000256" key="5">
    <source>
        <dbReference type="ARBA" id="ARBA00022741"/>
    </source>
</evidence>
<comment type="similarity">
    <text evidence="2">In the central section; belongs to the CRISPR-associated helicase Cas3 family.</text>
</comment>
<evidence type="ECO:0000313" key="12">
    <source>
        <dbReference type="EMBL" id="EHO68883.1"/>
    </source>
</evidence>
<evidence type="ECO:0000313" key="13">
    <source>
        <dbReference type="Proteomes" id="UP000003167"/>
    </source>
</evidence>
<evidence type="ECO:0000256" key="8">
    <source>
        <dbReference type="ARBA" id="ARBA00022840"/>
    </source>
</evidence>
<dbReference type="AlphaFoldDB" id="H1HNK4"/>
<dbReference type="GO" id="GO:0004518">
    <property type="term" value="F:nuclease activity"/>
    <property type="evidence" value="ECO:0007669"/>
    <property type="project" value="UniProtKB-KW"/>
</dbReference>
<dbReference type="RefSeq" id="WP_008565746.1">
    <property type="nucleotide sequence ID" value="NZ_JH594505.1"/>
</dbReference>
<feature type="domain" description="HD Cas3-type" evidence="11">
    <location>
        <begin position="28"/>
        <end position="253"/>
    </location>
</feature>
<dbReference type="OrthoDB" id="9810236at2"/>
<comment type="caution">
    <text evidence="12">The sequence shown here is derived from an EMBL/GenBank/DDBJ whole genome shotgun (WGS) entry which is preliminary data.</text>
</comment>
<dbReference type="SUPFAM" id="SSF52540">
    <property type="entry name" value="P-loop containing nucleoside triphosphate hydrolases"/>
    <property type="match status" value="1"/>
</dbReference>
<dbReference type="InterPro" id="IPR011545">
    <property type="entry name" value="DEAD/DEAH_box_helicase_dom"/>
</dbReference>
<reference evidence="12 13" key="1">
    <citation type="submission" date="2011-12" db="EMBL/GenBank/DDBJ databases">
        <title>The Genome Sequence of Prevotella maculosa OT 289.</title>
        <authorList>
            <consortium name="The Broad Institute Genome Sequencing Platform"/>
            <person name="Earl A."/>
            <person name="Ward D."/>
            <person name="Feldgarden M."/>
            <person name="Gevers D."/>
            <person name="Izard J."/>
            <person name="Blanton J.M."/>
            <person name="Mathney J."/>
            <person name="Tanner A.C."/>
            <person name="Dewhirst F.E."/>
            <person name="Young S.K."/>
            <person name="Zeng Q."/>
            <person name="Gargeya S."/>
            <person name="Fitzgerald M."/>
            <person name="Haas B."/>
            <person name="Abouelleil A."/>
            <person name="Alvarado L."/>
            <person name="Arachchi H.M."/>
            <person name="Berlin A."/>
            <person name="Chapman S.B."/>
            <person name="Gearin G."/>
            <person name="Goldberg J."/>
            <person name="Griggs A."/>
            <person name="Gujja S."/>
            <person name="Hansen M."/>
            <person name="Heiman D."/>
            <person name="Howarth C."/>
            <person name="Larimer J."/>
            <person name="Lui A."/>
            <person name="MacDonald P.J.P."/>
            <person name="McCowen C."/>
            <person name="Montmayeur A."/>
            <person name="Murphy C."/>
            <person name="Neiman D."/>
            <person name="Pearson M."/>
            <person name="Priest M."/>
            <person name="Roberts A."/>
            <person name="Saif S."/>
            <person name="Shea T."/>
            <person name="Sisk P."/>
            <person name="Stolte C."/>
            <person name="Sykes S."/>
            <person name="Wortman J."/>
            <person name="Nusbaum C."/>
            <person name="Birren B."/>
        </authorList>
    </citation>
    <scope>NUCLEOTIDE SEQUENCE [LARGE SCALE GENOMIC DNA]</scope>
    <source>
        <strain evidence="12 13">OT 289</strain>
    </source>
</reference>
<feature type="domain" description="Helicase ATP-binding" evidence="10">
    <location>
        <begin position="332"/>
        <end position="518"/>
    </location>
</feature>
<keyword evidence="13" id="KW-1185">Reference proteome</keyword>
<keyword evidence="5" id="KW-0547">Nucleotide-binding</keyword>
<accession>H1HNK4</accession>
<evidence type="ECO:0000259" key="11">
    <source>
        <dbReference type="PROSITE" id="PS51643"/>
    </source>
</evidence>
<protein>
    <submittedName>
        <fullName evidence="12">CRISPR-associated helicase cas3</fullName>
    </submittedName>
</protein>
<gene>
    <name evidence="12" type="ORF">HMPREF9944_01748</name>
</gene>
<dbReference type="InterPro" id="IPR054712">
    <property type="entry name" value="Cas3-like_dom"/>
</dbReference>
<evidence type="ECO:0000259" key="10">
    <source>
        <dbReference type="PROSITE" id="PS51192"/>
    </source>
</evidence>
<dbReference type="Gene3D" id="3.40.50.300">
    <property type="entry name" value="P-loop containing nucleotide triphosphate hydrolases"/>
    <property type="match status" value="2"/>
</dbReference>
<dbReference type="Proteomes" id="UP000003167">
    <property type="component" value="Unassembled WGS sequence"/>
</dbReference>
<sequence length="894" mass="103793">MKDFDKDFFDGLIKDSYKYYAHCVENGGECRHELLSEHSALTYSYARTLAKDNSLVPIIKILIRKSLEGNLEEALGNFVEEMFWTAIAFHDLGKMNAIFQKQKMNNNEELLYVDHPFSSQHSVISIYIYLAIAFQKMCELEDLTDGEQMFLCNIILYLSYPIYNHHEKALFECQDEDNWCFEQLLTLRPFLSLLNLSYSDETVEKFHQGLLLNANFNCLFEFFNEENEHLEHGFPLFALVKLEYSLLTTADYLATAHFMNHWDDMYRHTGFINETLRSKIIGAVQSSKPYNKSIIQRLEQEKFIQADEYKDVSCINLNILREGMAVETLHNIGKNLRERLFYLEAPTGGGKTNISILALAELLKCDSSINKVFYVFPFTTLITQTAQTLKDTLSVKDVEVFEMHSKAEMGSKKYGDEYLNYLDNIFMDYPIVLLSHVRFFNVITTNKKDANYLLQRLANSVVIMDELQTYPPAIWDKMAYFISEYATCFNMRFILMSATLPKLGKLLDLQNEEYGFVSLISNKGKYFQNPNFCNRIKFDFSLLGLGRPLKEQKGGYLEKLAGFVIKKSAFYAEHNQRNPQSVFTVIEFITKRTAGDFLKWIKQCNRFFDDVYILSGTILEPQKQKIIKQLKSVSNRNKKILLITTQVVEAGVDIDMDLGFKDVSLIDSEEQIAGRVNRNASKKGCKLYLFDCDSEKFLYGNDARLQVVELKNTHLYKNILESKDFDFLYDIIMTNINESNQSIFKQNIQDLYNAVISLNYPQVNNCIRIIDNTSITVFIPMELDKDLLREKLQIARDFNCIIGNAVDGKEVWGKYLELVLYKNGNFINNKLKMRQLMSLMSSFTFSIYPSGKDYEILKTFGSLQYGFFYLESWEPVYSLEDGINTQILKDTLFF</sequence>
<evidence type="ECO:0000256" key="6">
    <source>
        <dbReference type="ARBA" id="ARBA00022801"/>
    </source>
</evidence>
<dbReference type="PROSITE" id="PS51192">
    <property type="entry name" value="HELICASE_ATP_BIND_1"/>
    <property type="match status" value="1"/>
</dbReference>
<dbReference type="GO" id="GO:0016787">
    <property type="term" value="F:hydrolase activity"/>
    <property type="evidence" value="ECO:0007669"/>
    <property type="project" value="UniProtKB-KW"/>
</dbReference>
<dbReference type="GO" id="GO:0046872">
    <property type="term" value="F:metal ion binding"/>
    <property type="evidence" value="ECO:0007669"/>
    <property type="project" value="UniProtKB-KW"/>
</dbReference>
<dbReference type="EMBL" id="AGEK01000030">
    <property type="protein sequence ID" value="EHO68883.1"/>
    <property type="molecule type" value="Genomic_DNA"/>
</dbReference>
<dbReference type="NCBIfam" id="TIGR01596">
    <property type="entry name" value="cas3_HD"/>
    <property type="match status" value="1"/>
</dbReference>
<dbReference type="NCBIfam" id="TIGR01587">
    <property type="entry name" value="cas3_core"/>
    <property type="match status" value="1"/>
</dbReference>
<evidence type="ECO:0000256" key="9">
    <source>
        <dbReference type="ARBA" id="ARBA00023118"/>
    </source>
</evidence>
<dbReference type="GO" id="GO:0005524">
    <property type="term" value="F:ATP binding"/>
    <property type="evidence" value="ECO:0007669"/>
    <property type="project" value="UniProtKB-KW"/>
</dbReference>
<dbReference type="HOGENOM" id="CLU_010123_1_1_10"/>
<evidence type="ECO:0000256" key="2">
    <source>
        <dbReference type="ARBA" id="ARBA00009046"/>
    </source>
</evidence>
<keyword evidence="8" id="KW-0067">ATP-binding</keyword>
<evidence type="ECO:0000256" key="3">
    <source>
        <dbReference type="ARBA" id="ARBA00022722"/>
    </source>
</evidence>
<dbReference type="InterPro" id="IPR038257">
    <property type="entry name" value="CRISPR-assoc_Cas3_HD_sf"/>
</dbReference>
<proteinExistence type="inferred from homology"/>
<dbReference type="InterPro" id="IPR014001">
    <property type="entry name" value="Helicase_ATP-bd"/>
</dbReference>
<dbReference type="SMART" id="SM00487">
    <property type="entry name" value="DEXDc"/>
    <property type="match status" value="1"/>
</dbReference>
<keyword evidence="3" id="KW-0540">Nuclease</keyword>
<organism evidence="12 13">
    <name type="scientific">Segatella maculosa OT 289</name>
    <dbReference type="NCBI Taxonomy" id="999422"/>
    <lineage>
        <taxon>Bacteria</taxon>
        <taxon>Pseudomonadati</taxon>
        <taxon>Bacteroidota</taxon>
        <taxon>Bacteroidia</taxon>
        <taxon>Bacteroidales</taxon>
        <taxon>Prevotellaceae</taxon>
        <taxon>Segatella</taxon>
    </lineage>
</organism>
<dbReference type="GO" id="GO:0003676">
    <property type="term" value="F:nucleic acid binding"/>
    <property type="evidence" value="ECO:0007669"/>
    <property type="project" value="InterPro"/>
</dbReference>